<dbReference type="KEGG" id="ffu:CLAFUR5_06515"/>
<feature type="region of interest" description="Disordered" evidence="1">
    <location>
        <begin position="1"/>
        <end position="34"/>
    </location>
</feature>
<dbReference type="AlphaFoldDB" id="A0A9Q8P912"/>
<feature type="compositionally biased region" description="Pro residues" evidence="1">
    <location>
        <begin position="1"/>
        <end position="11"/>
    </location>
</feature>
<dbReference type="InterPro" id="IPR022617">
    <property type="entry name" value="Rad60/SUMO-like_dom"/>
</dbReference>
<dbReference type="Pfam" id="PF11976">
    <property type="entry name" value="Rad60-SLD"/>
    <property type="match status" value="1"/>
</dbReference>
<dbReference type="OrthoDB" id="442921at2759"/>
<dbReference type="GeneID" id="71986393"/>
<dbReference type="RefSeq" id="XP_047762034.1">
    <property type="nucleotide sequence ID" value="XM_047905663.1"/>
</dbReference>
<dbReference type="SUPFAM" id="SSF54236">
    <property type="entry name" value="Ubiquitin-like"/>
    <property type="match status" value="1"/>
</dbReference>
<sequence length="113" mass="12377">MDNEQTPPPPVNGADHNGDETNGGPTNDMPAPPKILNVAFKHQNGQELHFKMKTTTKLGKAMDGFASRMQREAGSMRFLLDGERINKDQTFEDLGVDEDCQVEAFEEQIGGGS</sequence>
<keyword evidence="4" id="KW-1185">Reference proteome</keyword>
<evidence type="ECO:0000313" key="4">
    <source>
        <dbReference type="Proteomes" id="UP000756132"/>
    </source>
</evidence>
<dbReference type="PROSITE" id="PS50053">
    <property type="entry name" value="UBIQUITIN_2"/>
    <property type="match status" value="1"/>
</dbReference>
<gene>
    <name evidence="3" type="ORF">CLAFUR5_06515</name>
</gene>
<dbReference type="PANTHER" id="PTHR10562">
    <property type="entry name" value="SMALL UBIQUITIN-RELATED MODIFIER"/>
    <property type="match status" value="1"/>
</dbReference>
<evidence type="ECO:0000256" key="1">
    <source>
        <dbReference type="SAM" id="MobiDB-lite"/>
    </source>
</evidence>
<name>A0A9Q8P912_PASFU</name>
<dbReference type="OMA" id="CQVEAFE"/>
<dbReference type="EMBL" id="CP090167">
    <property type="protein sequence ID" value="UJO17668.1"/>
    <property type="molecule type" value="Genomic_DNA"/>
</dbReference>
<dbReference type="InterPro" id="IPR000626">
    <property type="entry name" value="Ubiquitin-like_dom"/>
</dbReference>
<reference evidence="3" key="1">
    <citation type="submission" date="2021-12" db="EMBL/GenBank/DDBJ databases">
        <authorList>
            <person name="Zaccaron A."/>
            <person name="Stergiopoulos I."/>
        </authorList>
    </citation>
    <scope>NUCLEOTIDE SEQUENCE</scope>
    <source>
        <strain evidence="3">Race5_Kim</strain>
    </source>
</reference>
<proteinExistence type="predicted"/>
<reference evidence="3" key="2">
    <citation type="journal article" date="2022" name="Microb. Genom.">
        <title>A chromosome-scale genome assembly of the tomato pathogen Cladosporium fulvum reveals a compartmentalized genome architecture and the presence of a dispensable chromosome.</title>
        <authorList>
            <person name="Zaccaron A.Z."/>
            <person name="Chen L.H."/>
            <person name="Samaras A."/>
            <person name="Stergiopoulos I."/>
        </authorList>
    </citation>
    <scope>NUCLEOTIDE SEQUENCE</scope>
    <source>
        <strain evidence="3">Race5_Kim</strain>
    </source>
</reference>
<organism evidence="3 4">
    <name type="scientific">Passalora fulva</name>
    <name type="common">Tomato leaf mold</name>
    <name type="synonym">Cladosporium fulvum</name>
    <dbReference type="NCBI Taxonomy" id="5499"/>
    <lineage>
        <taxon>Eukaryota</taxon>
        <taxon>Fungi</taxon>
        <taxon>Dikarya</taxon>
        <taxon>Ascomycota</taxon>
        <taxon>Pezizomycotina</taxon>
        <taxon>Dothideomycetes</taxon>
        <taxon>Dothideomycetidae</taxon>
        <taxon>Mycosphaerellales</taxon>
        <taxon>Mycosphaerellaceae</taxon>
        <taxon>Fulvia</taxon>
    </lineage>
</organism>
<protein>
    <submittedName>
        <fullName evidence="3">Ubiquitin-like protein pmt3/smt3</fullName>
    </submittedName>
</protein>
<evidence type="ECO:0000259" key="2">
    <source>
        <dbReference type="PROSITE" id="PS50053"/>
    </source>
</evidence>
<accession>A0A9Q8P912</accession>
<dbReference type="Gene3D" id="3.10.20.90">
    <property type="entry name" value="Phosphatidylinositol 3-kinase Catalytic Subunit, Chain A, domain 1"/>
    <property type="match status" value="1"/>
</dbReference>
<dbReference type="InterPro" id="IPR029071">
    <property type="entry name" value="Ubiquitin-like_domsf"/>
</dbReference>
<feature type="domain" description="Ubiquitin-like" evidence="2">
    <location>
        <begin position="36"/>
        <end position="111"/>
    </location>
</feature>
<dbReference type="Proteomes" id="UP000756132">
    <property type="component" value="Chromosome 5"/>
</dbReference>
<evidence type="ECO:0000313" key="3">
    <source>
        <dbReference type="EMBL" id="UJO17668.1"/>
    </source>
</evidence>